<dbReference type="InterPro" id="IPR005828">
    <property type="entry name" value="MFS_sugar_transport-like"/>
</dbReference>
<evidence type="ECO:0000313" key="11">
    <source>
        <dbReference type="Proteomes" id="UP001144397"/>
    </source>
</evidence>
<feature type="transmembrane region" description="Helical" evidence="7">
    <location>
        <begin position="467"/>
        <end position="486"/>
    </location>
</feature>
<evidence type="ECO:0000256" key="3">
    <source>
        <dbReference type="ARBA" id="ARBA00022448"/>
    </source>
</evidence>
<proteinExistence type="inferred from homology"/>
<dbReference type="PROSITE" id="PS50850">
    <property type="entry name" value="MFS"/>
    <property type="match status" value="1"/>
</dbReference>
<dbReference type="InterPro" id="IPR005829">
    <property type="entry name" value="Sugar_transporter_CS"/>
</dbReference>
<dbReference type="EMBL" id="JAVDPY010000009">
    <property type="protein sequence ID" value="MDR6335985.1"/>
    <property type="molecule type" value="Genomic_DNA"/>
</dbReference>
<dbReference type="Pfam" id="PF00083">
    <property type="entry name" value="Sugar_tr"/>
    <property type="match status" value="1"/>
</dbReference>
<comment type="caution">
    <text evidence="9">The sequence shown here is derived from an EMBL/GenBank/DDBJ whole genome shotgun (WGS) entry which is preliminary data.</text>
</comment>
<evidence type="ECO:0000256" key="2">
    <source>
        <dbReference type="ARBA" id="ARBA00010992"/>
    </source>
</evidence>
<feature type="transmembrane region" description="Helical" evidence="7">
    <location>
        <begin position="81"/>
        <end position="102"/>
    </location>
</feature>
<feature type="transmembrane region" description="Helical" evidence="7">
    <location>
        <begin position="345"/>
        <end position="363"/>
    </location>
</feature>
<name>A0A9W6CSD3_XANFL</name>
<dbReference type="Proteomes" id="UP001245370">
    <property type="component" value="Unassembled WGS sequence"/>
</dbReference>
<dbReference type="GeneID" id="95764921"/>
<evidence type="ECO:0000313" key="9">
    <source>
        <dbReference type="EMBL" id="GLI24474.1"/>
    </source>
</evidence>
<dbReference type="EMBL" id="BSDO01000007">
    <property type="protein sequence ID" value="GLI24474.1"/>
    <property type="molecule type" value="Genomic_DNA"/>
</dbReference>
<evidence type="ECO:0000256" key="5">
    <source>
        <dbReference type="ARBA" id="ARBA00022989"/>
    </source>
</evidence>
<gene>
    <name evidence="10" type="ORF">GGQ86_004483</name>
    <name evidence="9" type="ORF">XFLAVUS301_41480</name>
</gene>
<dbReference type="RefSeq" id="WP_281809229.1">
    <property type="nucleotide sequence ID" value="NZ_BSDO01000007.1"/>
</dbReference>
<dbReference type="AlphaFoldDB" id="A0A9W6CSD3"/>
<dbReference type="GO" id="GO:0016020">
    <property type="term" value="C:membrane"/>
    <property type="evidence" value="ECO:0007669"/>
    <property type="project" value="UniProtKB-SubCell"/>
</dbReference>
<evidence type="ECO:0000256" key="7">
    <source>
        <dbReference type="SAM" id="Phobius"/>
    </source>
</evidence>
<keyword evidence="12" id="KW-1185">Reference proteome</keyword>
<keyword evidence="5 7" id="KW-1133">Transmembrane helix</keyword>
<feature type="transmembrane region" description="Helical" evidence="7">
    <location>
        <begin position="437"/>
        <end position="461"/>
    </location>
</feature>
<feature type="transmembrane region" description="Helical" evidence="7">
    <location>
        <begin position="109"/>
        <end position="127"/>
    </location>
</feature>
<evidence type="ECO:0000259" key="8">
    <source>
        <dbReference type="PROSITE" id="PS50850"/>
    </source>
</evidence>
<reference evidence="10 12" key="2">
    <citation type="submission" date="2023-07" db="EMBL/GenBank/DDBJ databases">
        <title>Genomic Encyclopedia of Type Strains, Phase IV (KMG-IV): sequencing the most valuable type-strain genomes for metagenomic binning, comparative biology and taxonomic classification.</title>
        <authorList>
            <person name="Goeker M."/>
        </authorList>
    </citation>
    <scope>NUCLEOTIDE SEQUENCE [LARGE SCALE GENOMIC DNA]</scope>
    <source>
        <strain evidence="10 12">DSM 338</strain>
    </source>
</reference>
<keyword evidence="3" id="KW-0813">Transport</keyword>
<dbReference type="PANTHER" id="PTHR48020:SF12">
    <property type="entry name" value="PROTON MYO-INOSITOL COTRANSPORTER"/>
    <property type="match status" value="1"/>
</dbReference>
<dbReference type="InterPro" id="IPR020846">
    <property type="entry name" value="MFS_dom"/>
</dbReference>
<organism evidence="9 11">
    <name type="scientific">Xanthobacter flavus</name>
    <dbReference type="NCBI Taxonomy" id="281"/>
    <lineage>
        <taxon>Bacteria</taxon>
        <taxon>Pseudomonadati</taxon>
        <taxon>Pseudomonadota</taxon>
        <taxon>Alphaproteobacteria</taxon>
        <taxon>Hyphomicrobiales</taxon>
        <taxon>Xanthobacteraceae</taxon>
        <taxon>Xanthobacter</taxon>
    </lineage>
</organism>
<dbReference type="Proteomes" id="UP001144397">
    <property type="component" value="Unassembled WGS sequence"/>
</dbReference>
<dbReference type="SUPFAM" id="SSF103473">
    <property type="entry name" value="MFS general substrate transporter"/>
    <property type="match status" value="1"/>
</dbReference>
<evidence type="ECO:0000256" key="6">
    <source>
        <dbReference type="ARBA" id="ARBA00023136"/>
    </source>
</evidence>
<feature type="transmembrane region" description="Helical" evidence="7">
    <location>
        <begin position="168"/>
        <end position="190"/>
    </location>
</feature>
<keyword evidence="4 7" id="KW-0812">Transmembrane</keyword>
<dbReference type="InterPro" id="IPR036259">
    <property type="entry name" value="MFS_trans_sf"/>
</dbReference>
<feature type="transmembrane region" description="Helical" evidence="7">
    <location>
        <begin position="133"/>
        <end position="156"/>
    </location>
</feature>
<dbReference type="Gene3D" id="1.20.1250.20">
    <property type="entry name" value="MFS general substrate transporter like domains"/>
    <property type="match status" value="2"/>
</dbReference>
<feature type="transmembrane region" description="Helical" evidence="7">
    <location>
        <begin position="305"/>
        <end position="325"/>
    </location>
</feature>
<feature type="transmembrane region" description="Helical" evidence="7">
    <location>
        <begin position="370"/>
        <end position="392"/>
    </location>
</feature>
<evidence type="ECO:0000313" key="10">
    <source>
        <dbReference type="EMBL" id="MDR6335985.1"/>
    </source>
</evidence>
<feature type="domain" description="Major facilitator superfamily (MFS) profile" evidence="8">
    <location>
        <begin position="44"/>
        <end position="491"/>
    </location>
</feature>
<evidence type="ECO:0000313" key="12">
    <source>
        <dbReference type="Proteomes" id="UP001245370"/>
    </source>
</evidence>
<dbReference type="GO" id="GO:0022857">
    <property type="term" value="F:transmembrane transporter activity"/>
    <property type="evidence" value="ECO:0007669"/>
    <property type="project" value="InterPro"/>
</dbReference>
<feature type="transmembrane region" description="Helical" evidence="7">
    <location>
        <begin position="44"/>
        <end position="69"/>
    </location>
</feature>
<sequence length="500" mass="53544">MNEMRDLRGFNHKRSVQDYIDETPIWRDGTQVAATPMTAMQWRIWWLAAAGKFFEGLVVFMTGVTLPLMSREFGMDAFQHGLVGAASLAGILVGALLLGGFADQFGRKLMFVAEMVIFIIFLALLAVSPSFGWTVVFLFGIGIALGCDYPTAHLVISESIPSVARGRLVLSAFGFQAVGALTGTLLGYLVLSNIETVSAWRIMYAAAILPAVAVAVARLFVPESASWLLAHGRVEEAQQAAQRLLARSPQYPKSIELAHRHHHAGTAGPGGHDHVHERTPLALLKTPHNRRATILASVPWFLQDLSTYGIGIFTPTILAAAFGHQADVGRNLSDLVSADLLASEGAALVDLLLLVGIGVAVALSDRIGRIPLQIAGFVGCAAGLLVAALSTYYSGDRAVTMVVIGFMLFNFMTNLGPNAQTYLIAGEVFPTRIRGMGAGFAAAFAKIGAVLTAFLFPILLADFGTRTLLFLLIGASLLGAVVTWHYRIETRGRSLDDIGL</sequence>
<comment type="subcellular location">
    <subcellularLocation>
        <location evidence="1">Membrane</location>
        <topology evidence="1">Multi-pass membrane protein</topology>
    </subcellularLocation>
</comment>
<protein>
    <submittedName>
        <fullName evidence="10">MFS family permease</fullName>
    </submittedName>
    <submittedName>
        <fullName evidence="9">MFS transporter</fullName>
    </submittedName>
</protein>
<accession>A0A9W6CSD3</accession>
<reference evidence="9" key="1">
    <citation type="submission" date="2022-12" db="EMBL/GenBank/DDBJ databases">
        <title>Reference genome sequencing for broad-spectrum identification of bacterial and archaeal isolates by mass spectrometry.</title>
        <authorList>
            <person name="Sekiguchi Y."/>
            <person name="Tourlousse D.M."/>
        </authorList>
    </citation>
    <scope>NUCLEOTIDE SEQUENCE</scope>
    <source>
        <strain evidence="9">301</strain>
    </source>
</reference>
<dbReference type="InterPro" id="IPR050814">
    <property type="entry name" value="Myo-inositol_Transporter"/>
</dbReference>
<evidence type="ECO:0000256" key="1">
    <source>
        <dbReference type="ARBA" id="ARBA00004141"/>
    </source>
</evidence>
<evidence type="ECO:0000256" key="4">
    <source>
        <dbReference type="ARBA" id="ARBA00022692"/>
    </source>
</evidence>
<comment type="similarity">
    <text evidence="2">Belongs to the major facilitator superfamily. Sugar transporter (TC 2.A.1.1) family.</text>
</comment>
<feature type="transmembrane region" description="Helical" evidence="7">
    <location>
        <begin position="398"/>
        <end position="416"/>
    </location>
</feature>
<feature type="transmembrane region" description="Helical" evidence="7">
    <location>
        <begin position="202"/>
        <end position="221"/>
    </location>
</feature>
<keyword evidence="6 7" id="KW-0472">Membrane</keyword>
<dbReference type="PROSITE" id="PS00216">
    <property type="entry name" value="SUGAR_TRANSPORT_1"/>
    <property type="match status" value="1"/>
</dbReference>
<dbReference type="PANTHER" id="PTHR48020">
    <property type="entry name" value="PROTON MYO-INOSITOL COTRANSPORTER"/>
    <property type="match status" value="1"/>
</dbReference>